<accession>A0A6J1SB51</accession>
<sequence length="281" mass="29680">MSSRSSNGSVITLTMHNNHLIVEKEEIVESSQEEALYALAFADQQAIVHPPPAAAAAAAALVKGADTGLSQPDLSGGSEGENPAYAYGNQVGYDSGPMGYTSYNGYRVEGPPSRLRQASHPLGAATPPRPVLPGPQDSVDVVDVQDLPEDSPQPQRLMSDIQARKDALQRQEDHVQEPPAENGGLVLSADLDIPAADDGDDDSTSATEDVCSVKAQSPTPPQTLSLGQMGPAEQTLRSPTVEKLRLQEAASPDVERLSSASTRTSSTPPRSPLAQRDRDQQ</sequence>
<dbReference type="RefSeq" id="XP_026277868.1">
    <property type="nucleotide sequence ID" value="XM_026422083.2"/>
</dbReference>
<evidence type="ECO:0000313" key="2">
    <source>
        <dbReference type="Proteomes" id="UP000504606"/>
    </source>
</evidence>
<feature type="compositionally biased region" description="Low complexity" evidence="1">
    <location>
        <begin position="257"/>
        <end position="274"/>
    </location>
</feature>
<dbReference type="KEGG" id="foc:113206142"/>
<organism evidence="2 3">
    <name type="scientific">Frankliniella occidentalis</name>
    <name type="common">Western flower thrips</name>
    <name type="synonym">Euthrips occidentalis</name>
    <dbReference type="NCBI Taxonomy" id="133901"/>
    <lineage>
        <taxon>Eukaryota</taxon>
        <taxon>Metazoa</taxon>
        <taxon>Ecdysozoa</taxon>
        <taxon>Arthropoda</taxon>
        <taxon>Hexapoda</taxon>
        <taxon>Insecta</taxon>
        <taxon>Pterygota</taxon>
        <taxon>Neoptera</taxon>
        <taxon>Paraneoptera</taxon>
        <taxon>Thysanoptera</taxon>
        <taxon>Terebrantia</taxon>
        <taxon>Thripoidea</taxon>
        <taxon>Thripidae</taxon>
        <taxon>Frankliniella</taxon>
    </lineage>
</organism>
<protein>
    <submittedName>
        <fullName evidence="3">Uncharacterized protein LOC113206142</fullName>
    </submittedName>
</protein>
<dbReference type="GeneID" id="113206142"/>
<gene>
    <name evidence="3" type="primary">LOC113206142</name>
</gene>
<feature type="region of interest" description="Disordered" evidence="1">
    <location>
        <begin position="67"/>
        <end position="281"/>
    </location>
</feature>
<dbReference type="AlphaFoldDB" id="A0A6J1SB51"/>
<name>A0A6J1SB51_FRAOC</name>
<feature type="compositionally biased region" description="Basic and acidic residues" evidence="1">
    <location>
        <begin position="162"/>
        <end position="176"/>
    </location>
</feature>
<reference evidence="3" key="1">
    <citation type="submission" date="2025-08" db="UniProtKB">
        <authorList>
            <consortium name="RefSeq"/>
        </authorList>
    </citation>
    <scope>IDENTIFICATION</scope>
    <source>
        <tissue evidence="3">Whole organism</tissue>
    </source>
</reference>
<feature type="compositionally biased region" description="Polar residues" evidence="1">
    <location>
        <begin position="214"/>
        <end position="226"/>
    </location>
</feature>
<proteinExistence type="predicted"/>
<feature type="compositionally biased region" description="Low complexity" evidence="1">
    <location>
        <begin position="136"/>
        <end position="145"/>
    </location>
</feature>
<evidence type="ECO:0000256" key="1">
    <source>
        <dbReference type="SAM" id="MobiDB-lite"/>
    </source>
</evidence>
<keyword evidence="2" id="KW-1185">Reference proteome</keyword>
<evidence type="ECO:0000313" key="3">
    <source>
        <dbReference type="RefSeq" id="XP_026277868.1"/>
    </source>
</evidence>
<dbReference type="OrthoDB" id="8034296at2759"/>
<dbReference type="Proteomes" id="UP000504606">
    <property type="component" value="Unplaced"/>
</dbReference>